<organism evidence="1 2">
    <name type="scientific">Rhodovulum marinum</name>
    <dbReference type="NCBI Taxonomy" id="320662"/>
    <lineage>
        <taxon>Bacteria</taxon>
        <taxon>Pseudomonadati</taxon>
        <taxon>Pseudomonadota</taxon>
        <taxon>Alphaproteobacteria</taxon>
        <taxon>Rhodobacterales</taxon>
        <taxon>Paracoccaceae</taxon>
        <taxon>Rhodovulum</taxon>
    </lineage>
</organism>
<comment type="caution">
    <text evidence="1">The sequence shown here is derived from an EMBL/GenBank/DDBJ whole genome shotgun (WGS) entry which is preliminary data.</text>
</comment>
<dbReference type="Proteomes" id="UP000294835">
    <property type="component" value="Unassembled WGS sequence"/>
</dbReference>
<reference evidence="1 2" key="1">
    <citation type="submission" date="2019-03" db="EMBL/GenBank/DDBJ databases">
        <title>Genomic Encyclopedia of Type Strains, Phase IV (KMG-IV): sequencing the most valuable type-strain genomes for metagenomic binning, comparative biology and taxonomic classification.</title>
        <authorList>
            <person name="Goeker M."/>
        </authorList>
    </citation>
    <scope>NUCLEOTIDE SEQUENCE [LARGE SCALE GENOMIC DNA]</scope>
    <source>
        <strain evidence="1 2">DSM 18063</strain>
    </source>
</reference>
<accession>A0A4R2Q8G6</accession>
<proteinExistence type="predicted"/>
<evidence type="ECO:0000313" key="1">
    <source>
        <dbReference type="EMBL" id="TCP44374.1"/>
    </source>
</evidence>
<dbReference type="OrthoDB" id="9815437at2"/>
<sequence>MADKSDLQEWVFEAVHDLGGEATVAEVAKYVWNKYEPELKRSGDLFFTWQYDMRWAADRLRKAKKLTLAGRKWAIK</sequence>
<dbReference type="RefSeq" id="WP_132460503.1">
    <property type="nucleotide sequence ID" value="NZ_SLXP01000001.1"/>
</dbReference>
<dbReference type="AlphaFoldDB" id="A0A4R2Q8G6"/>
<dbReference type="EMBL" id="SLXP01000001">
    <property type="protein sequence ID" value="TCP44374.1"/>
    <property type="molecule type" value="Genomic_DNA"/>
</dbReference>
<protein>
    <submittedName>
        <fullName evidence="1">Uncharacterized protein</fullName>
    </submittedName>
</protein>
<gene>
    <name evidence="1" type="ORF">EV662_101467</name>
</gene>
<keyword evidence="2" id="KW-1185">Reference proteome</keyword>
<name>A0A4R2Q8G6_9RHOB</name>
<evidence type="ECO:0000313" key="2">
    <source>
        <dbReference type="Proteomes" id="UP000294835"/>
    </source>
</evidence>